<accession>A0A3P1XDF1</accession>
<comment type="caution">
    <text evidence="1">The sequence shown here is derived from an EMBL/GenBank/DDBJ whole genome shotgun (WGS) entry which is preliminary data.</text>
</comment>
<dbReference type="AlphaFoldDB" id="A0A3P1XDF1"/>
<organism evidence="1 2">
    <name type="scientific">Tannerella forsythia</name>
    <name type="common">Bacteroides forsythus</name>
    <dbReference type="NCBI Taxonomy" id="28112"/>
    <lineage>
        <taxon>Bacteria</taxon>
        <taxon>Pseudomonadati</taxon>
        <taxon>Bacteroidota</taxon>
        <taxon>Bacteroidia</taxon>
        <taxon>Bacteroidales</taxon>
        <taxon>Tannerellaceae</taxon>
        <taxon>Tannerella</taxon>
    </lineage>
</organism>
<sequence>MYTIRKEGFTLKNTADLIFGAIGFIPGWGWGVSGVYFELDALGVFDQPVARVIEKPERANPFEAVRDNTYVAPHPQLLEIDKSRDSISKTFDKFEKH</sequence>
<evidence type="ECO:0000313" key="1">
    <source>
        <dbReference type="EMBL" id="RRD56266.1"/>
    </source>
</evidence>
<dbReference type="Proteomes" id="UP000278609">
    <property type="component" value="Unassembled WGS sequence"/>
</dbReference>
<proteinExistence type="predicted"/>
<dbReference type="EMBL" id="RQYS01000119">
    <property type="protein sequence ID" value="RRD56266.1"/>
    <property type="molecule type" value="Genomic_DNA"/>
</dbReference>
<dbReference type="RefSeq" id="WP_124752838.1">
    <property type="nucleotide sequence ID" value="NZ_RQYS01000119.1"/>
</dbReference>
<reference evidence="1 2" key="1">
    <citation type="submission" date="2018-11" db="EMBL/GenBank/DDBJ databases">
        <title>Genomes From Bacteria Associated with the Canine Oral Cavity: a Test Case for Automated Genome-Based Taxonomic Assignment.</title>
        <authorList>
            <person name="Coil D.A."/>
            <person name="Jospin G."/>
            <person name="Darling A.E."/>
            <person name="Wallis C."/>
            <person name="Davis I.J."/>
            <person name="Harris S."/>
            <person name="Eisen J.A."/>
            <person name="Holcombe L.J."/>
            <person name="O'Flynn C."/>
        </authorList>
    </citation>
    <scope>NUCLEOTIDE SEQUENCE [LARGE SCALE GENOMIC DNA]</scope>
    <source>
        <strain evidence="1 2">OH2617_COT-023</strain>
    </source>
</reference>
<name>A0A3P1XDF1_TANFO</name>
<protein>
    <submittedName>
        <fullName evidence="1">Uncharacterized protein</fullName>
    </submittedName>
</protein>
<gene>
    <name evidence="1" type="ORF">EII40_13895</name>
</gene>
<evidence type="ECO:0000313" key="2">
    <source>
        <dbReference type="Proteomes" id="UP000278609"/>
    </source>
</evidence>
<dbReference type="OrthoDB" id="1159303at2"/>